<dbReference type="AlphaFoldDB" id="C7XUG5"/>
<dbReference type="HOGENOM" id="CLU_155669_2_0_9"/>
<dbReference type="OrthoDB" id="9803078at2"/>
<dbReference type="RefSeq" id="WP_006916094.1">
    <property type="nucleotide sequence ID" value="NZ_GG698802.1"/>
</dbReference>
<reference evidence="3 4" key="1">
    <citation type="submission" date="2009-06" db="EMBL/GenBank/DDBJ databases">
        <title>The Genome Sequence of Lactobacillus coleohominis strain 101-4-CHN.</title>
        <authorList>
            <consortium name="The Broad Institute Genome Sequencing Platform"/>
            <person name="Ward D."/>
            <person name="Young S.K."/>
            <person name="Zeng Q."/>
            <person name="Koehrsen M."/>
            <person name="Alvarado L."/>
            <person name="Berlin A."/>
            <person name="Borenstein D."/>
            <person name="Chen Z."/>
            <person name="Engels R."/>
            <person name="Freedman E."/>
            <person name="Gellesch M."/>
            <person name="Goldberg J."/>
            <person name="Griggs A."/>
            <person name="Gujja S."/>
            <person name="Heiman D."/>
            <person name="Hepburn T."/>
            <person name="Howarth C."/>
            <person name="Jen D."/>
            <person name="Larson L."/>
            <person name="Lewis B."/>
            <person name="Mehta T."/>
            <person name="Park D."/>
            <person name="Pearson M."/>
            <person name="Roberts A."/>
            <person name="Saif S."/>
            <person name="Shea T."/>
            <person name="Shenoy N."/>
            <person name="Sisk P."/>
            <person name="Stolte C."/>
            <person name="Sykes S."/>
            <person name="Walk T."/>
            <person name="White J."/>
            <person name="Yandava C."/>
            <person name="Liu Y."/>
            <person name="Xu Q."/>
            <person name="Lander E."/>
            <person name="Nusbaum C."/>
            <person name="Galagan J."/>
            <person name="Birren B."/>
        </authorList>
    </citation>
    <scope>NUCLEOTIDE SEQUENCE [LARGE SCALE GENOMIC DNA]</scope>
    <source>
        <strain evidence="3 4">101-4-CHN</strain>
    </source>
</reference>
<gene>
    <name evidence="3" type="ORF">HMPREF0501_00331</name>
</gene>
<dbReference type="PANTHER" id="PTHR34875:SF6">
    <property type="entry name" value="UPF0237 PROTEIN MJ1558"/>
    <property type="match status" value="1"/>
</dbReference>
<protein>
    <recommendedName>
        <fullName evidence="1">UPF0237 protein HMPREF0501_00331</fullName>
    </recommendedName>
</protein>
<dbReference type="SUPFAM" id="SSF55021">
    <property type="entry name" value="ACT-like"/>
    <property type="match status" value="1"/>
</dbReference>
<dbReference type="Gene3D" id="3.30.70.260">
    <property type="match status" value="1"/>
</dbReference>
<keyword evidence="4" id="KW-1185">Reference proteome</keyword>
<dbReference type="InterPro" id="IPR002912">
    <property type="entry name" value="ACT_dom"/>
</dbReference>
<comment type="similarity">
    <text evidence="1">Belongs to the UPF0237 family.</text>
</comment>
<dbReference type="Proteomes" id="UP000003987">
    <property type="component" value="Unassembled WGS sequence"/>
</dbReference>
<dbReference type="NCBIfam" id="NF001220">
    <property type="entry name" value="PRK00194.1"/>
    <property type="match status" value="1"/>
</dbReference>
<feature type="domain" description="ACT" evidence="2">
    <location>
        <begin position="4"/>
        <end position="81"/>
    </location>
</feature>
<organism evidence="3 4">
    <name type="scientific">Limosilactobacillus coleohominis 101-4-CHN</name>
    <dbReference type="NCBI Taxonomy" id="575594"/>
    <lineage>
        <taxon>Bacteria</taxon>
        <taxon>Bacillati</taxon>
        <taxon>Bacillota</taxon>
        <taxon>Bacilli</taxon>
        <taxon>Lactobacillales</taxon>
        <taxon>Lactobacillaceae</taxon>
        <taxon>Limosilactobacillus</taxon>
    </lineage>
</organism>
<dbReference type="InterPro" id="IPR050990">
    <property type="entry name" value="UPF0237/GcvR_regulator"/>
</dbReference>
<dbReference type="STRING" id="575594.HMPREF0501_00331"/>
<dbReference type="InterPro" id="IPR045865">
    <property type="entry name" value="ACT-like_dom_sf"/>
</dbReference>
<dbReference type="PANTHER" id="PTHR34875">
    <property type="entry name" value="UPF0237 PROTEIN MJ1558"/>
    <property type="match status" value="1"/>
</dbReference>
<evidence type="ECO:0000313" key="3">
    <source>
        <dbReference type="EMBL" id="EEU30926.1"/>
    </source>
</evidence>
<sequence>MKAILTVLGEDQVGIIAQISTVLADKKINILDVSQTIMDGNFVMMMSVQVPAALDSHQLNTEFTKLGKQIGVEINLRNAKLYDAMHNL</sequence>
<proteinExistence type="inferred from homology"/>
<evidence type="ECO:0000313" key="4">
    <source>
        <dbReference type="Proteomes" id="UP000003987"/>
    </source>
</evidence>
<dbReference type="CDD" id="cd04872">
    <property type="entry name" value="ACT_1ZPV"/>
    <property type="match status" value="1"/>
</dbReference>
<evidence type="ECO:0000256" key="1">
    <source>
        <dbReference type="HAMAP-Rule" id="MF_01054"/>
    </source>
</evidence>
<name>C7XUG5_9LACO</name>
<dbReference type="InterPro" id="IPR022986">
    <property type="entry name" value="UPF0237_ACT"/>
</dbReference>
<dbReference type="Pfam" id="PF13740">
    <property type="entry name" value="ACT_6"/>
    <property type="match status" value="1"/>
</dbReference>
<dbReference type="PROSITE" id="PS51671">
    <property type="entry name" value="ACT"/>
    <property type="match status" value="1"/>
</dbReference>
<evidence type="ECO:0000259" key="2">
    <source>
        <dbReference type="PROSITE" id="PS51671"/>
    </source>
</evidence>
<dbReference type="HAMAP" id="MF_01054">
    <property type="entry name" value="UPF0237"/>
    <property type="match status" value="1"/>
</dbReference>
<dbReference type="EMBL" id="GG698802">
    <property type="protein sequence ID" value="EEU30926.1"/>
    <property type="molecule type" value="Genomic_DNA"/>
</dbReference>
<dbReference type="eggNOG" id="COG3830">
    <property type="taxonomic scope" value="Bacteria"/>
</dbReference>
<accession>C7XUG5</accession>